<protein>
    <recommendedName>
        <fullName evidence="3">Fumarylacetoacetase-like C-terminal domain-containing protein</fullName>
    </recommendedName>
</protein>
<keyword evidence="5" id="KW-1185">Reference proteome</keyword>
<dbReference type="Pfam" id="PF01557">
    <property type="entry name" value="FAA_hydrolase"/>
    <property type="match status" value="1"/>
</dbReference>
<dbReference type="AlphaFoldDB" id="A0A2P9AEE5"/>
<evidence type="ECO:0000256" key="2">
    <source>
        <dbReference type="ARBA" id="ARBA00022723"/>
    </source>
</evidence>
<evidence type="ECO:0000259" key="3">
    <source>
        <dbReference type="Pfam" id="PF01557"/>
    </source>
</evidence>
<evidence type="ECO:0000313" key="4">
    <source>
        <dbReference type="EMBL" id="SJM29486.1"/>
    </source>
</evidence>
<evidence type="ECO:0000313" key="5">
    <source>
        <dbReference type="Proteomes" id="UP000245698"/>
    </source>
</evidence>
<gene>
    <name evidence="4" type="ORF">BQ8482_111416</name>
</gene>
<dbReference type="GO" id="GO:0003824">
    <property type="term" value="F:catalytic activity"/>
    <property type="evidence" value="ECO:0007669"/>
    <property type="project" value="InterPro"/>
</dbReference>
<sequence>MRNAAQGSTARNGIDLWREFVESAAAAGQAVCEPGPAAMTVAAEQDSRGPQAMTNTTLLPNEGLFIGRARTSDTPHPLVVTVRDGTVFDITSSMAPTVRDVCEMPDPAGYVHAAGGEPIGSLDAIAANSFQAARDPQKPYLLSPVDLQAVKASGVTFVVSLLERVIEEQARGSAEKADAIRADIAGLIGHDLSKLKPGSPEAMEIKAKLIQRGAWSQYLEVGIGPDAEIFTKCQPMASVGFGADVGLHPVSTWNNPEPEITMIAASSGKIVGATLGNDVNLRDVEGRSALLLGKAKDNNASAALGPFIRLFDDNFSIDDVKQAIVRLKVEGEDGFSLEGASSMAEISRSPEELVAAAMGPHHQYPDGLALYLGTMFVPSKDRGEKGKGFTHKVGDIVTISSEKFGALVNRVRLSPDCPHWTYGASHLMRDLARADLI</sequence>
<evidence type="ECO:0000256" key="1">
    <source>
        <dbReference type="ARBA" id="ARBA00010211"/>
    </source>
</evidence>
<feature type="domain" description="Fumarylacetoacetase-like C-terminal" evidence="3">
    <location>
        <begin position="270"/>
        <end position="412"/>
    </location>
</feature>
<dbReference type="EMBL" id="FUIG01000013">
    <property type="protein sequence ID" value="SJM29486.1"/>
    <property type="molecule type" value="Genomic_DNA"/>
</dbReference>
<dbReference type="GO" id="GO:0044281">
    <property type="term" value="P:small molecule metabolic process"/>
    <property type="evidence" value="ECO:0007669"/>
    <property type="project" value="UniProtKB-ARBA"/>
</dbReference>
<accession>A0A2P9AEE5</accession>
<dbReference type="InterPro" id="IPR011234">
    <property type="entry name" value="Fumarylacetoacetase-like_C"/>
</dbReference>
<dbReference type="Gene3D" id="3.90.850.10">
    <property type="entry name" value="Fumarylacetoacetase-like, C-terminal domain"/>
    <property type="match status" value="1"/>
</dbReference>
<proteinExistence type="inferred from homology"/>
<dbReference type="PANTHER" id="PTHR42796:SF7">
    <property type="entry name" value="2-DEHYDRO-3-DEOXY-D-ARABINONATE DEHYDRATASE"/>
    <property type="match status" value="1"/>
</dbReference>
<dbReference type="GO" id="GO:0046872">
    <property type="term" value="F:metal ion binding"/>
    <property type="evidence" value="ECO:0007669"/>
    <property type="project" value="UniProtKB-KW"/>
</dbReference>
<dbReference type="PANTHER" id="PTHR42796">
    <property type="entry name" value="FUMARYLACETOACETATE HYDROLASE DOMAIN-CONTAINING PROTEIN 2A-RELATED"/>
    <property type="match status" value="1"/>
</dbReference>
<name>A0A2P9AEE5_9HYPH</name>
<dbReference type="InterPro" id="IPR051121">
    <property type="entry name" value="FAH"/>
</dbReference>
<dbReference type="SUPFAM" id="SSF56529">
    <property type="entry name" value="FAH"/>
    <property type="match status" value="1"/>
</dbReference>
<reference evidence="5" key="1">
    <citation type="submission" date="2016-12" db="EMBL/GenBank/DDBJ databases">
        <authorList>
            <person name="Brunel B."/>
        </authorList>
    </citation>
    <scope>NUCLEOTIDE SEQUENCE [LARGE SCALE GENOMIC DNA]</scope>
</reference>
<dbReference type="InterPro" id="IPR036663">
    <property type="entry name" value="Fumarylacetoacetase_C_sf"/>
</dbReference>
<keyword evidence="2" id="KW-0479">Metal-binding</keyword>
<organism evidence="4 5">
    <name type="scientific">Mesorhizobium delmotii</name>
    <dbReference type="NCBI Taxonomy" id="1631247"/>
    <lineage>
        <taxon>Bacteria</taxon>
        <taxon>Pseudomonadati</taxon>
        <taxon>Pseudomonadota</taxon>
        <taxon>Alphaproteobacteria</taxon>
        <taxon>Hyphomicrobiales</taxon>
        <taxon>Phyllobacteriaceae</taxon>
        <taxon>Mesorhizobium</taxon>
    </lineage>
</organism>
<dbReference type="Proteomes" id="UP000245698">
    <property type="component" value="Unassembled WGS sequence"/>
</dbReference>
<comment type="similarity">
    <text evidence="1">Belongs to the FAH family.</text>
</comment>